<keyword evidence="2" id="KW-0520">NAD</keyword>
<evidence type="ECO:0000313" key="6">
    <source>
        <dbReference type="EMBL" id="QEM83146.1"/>
    </source>
</evidence>
<dbReference type="PANTHER" id="PTHR43060">
    <property type="entry name" value="3-HYDROXYISOBUTYRATE DEHYDROGENASE-LIKE 1, MITOCHONDRIAL-RELATED"/>
    <property type="match status" value="1"/>
</dbReference>
<dbReference type="InterPro" id="IPR006115">
    <property type="entry name" value="6PGDH_NADP-bd"/>
</dbReference>
<dbReference type="SUPFAM" id="SSF48179">
    <property type="entry name" value="6-phosphogluconate dehydrogenase C-terminal domain-like"/>
    <property type="match status" value="1"/>
</dbReference>
<dbReference type="SUPFAM" id="SSF51735">
    <property type="entry name" value="NAD(P)-binding Rossmann-fold domains"/>
    <property type="match status" value="1"/>
</dbReference>
<evidence type="ECO:0000256" key="2">
    <source>
        <dbReference type="ARBA" id="ARBA00023027"/>
    </source>
</evidence>
<dbReference type="PANTHER" id="PTHR43060:SF15">
    <property type="entry name" value="3-HYDROXYISOBUTYRATE DEHYDROGENASE-LIKE 1, MITOCHONDRIAL-RELATED"/>
    <property type="match status" value="1"/>
</dbReference>
<dbReference type="InterPro" id="IPR036291">
    <property type="entry name" value="NAD(P)-bd_dom_sf"/>
</dbReference>
<dbReference type="AlphaFoldDB" id="A0A5C1NIJ6"/>
<dbReference type="InterPro" id="IPR029154">
    <property type="entry name" value="HIBADH-like_NADP-bd"/>
</dbReference>
<dbReference type="GO" id="GO:0050661">
    <property type="term" value="F:NADP binding"/>
    <property type="evidence" value="ECO:0007669"/>
    <property type="project" value="InterPro"/>
</dbReference>
<evidence type="ECO:0000259" key="4">
    <source>
        <dbReference type="Pfam" id="PF03446"/>
    </source>
</evidence>
<dbReference type="PIRSF" id="PIRSF000103">
    <property type="entry name" value="HIBADH"/>
    <property type="match status" value="1"/>
</dbReference>
<dbReference type="OrthoDB" id="9786703at2"/>
<evidence type="ECO:0000259" key="5">
    <source>
        <dbReference type="Pfam" id="PF14833"/>
    </source>
</evidence>
<dbReference type="Gene3D" id="3.40.50.720">
    <property type="entry name" value="NAD(P)-binding Rossmann-like Domain"/>
    <property type="match status" value="1"/>
</dbReference>
<dbReference type="InterPro" id="IPR008927">
    <property type="entry name" value="6-PGluconate_DH-like_C_sf"/>
</dbReference>
<dbReference type="Pfam" id="PF14833">
    <property type="entry name" value="NAD_binding_11"/>
    <property type="match status" value="1"/>
</dbReference>
<protein>
    <submittedName>
        <fullName evidence="6">NAD(P)-dependent oxidoreductase</fullName>
    </submittedName>
</protein>
<keyword evidence="1" id="KW-0560">Oxidoreductase</keyword>
<dbReference type="Gene3D" id="1.10.1040.10">
    <property type="entry name" value="N-(1-d-carboxylethyl)-l-norvaline Dehydrogenase, domain 2"/>
    <property type="match status" value="1"/>
</dbReference>
<dbReference type="GO" id="GO:0051287">
    <property type="term" value="F:NAD binding"/>
    <property type="evidence" value="ECO:0007669"/>
    <property type="project" value="InterPro"/>
</dbReference>
<gene>
    <name evidence="6" type="ORF">E4T21_17550</name>
</gene>
<evidence type="ECO:0000256" key="3">
    <source>
        <dbReference type="PIRSR" id="PIRSR000103-1"/>
    </source>
</evidence>
<dbReference type="RefSeq" id="WP_149286268.1">
    <property type="nucleotide sequence ID" value="NZ_CP038437.2"/>
</dbReference>
<proteinExistence type="predicted"/>
<dbReference type="InterPro" id="IPR015815">
    <property type="entry name" value="HIBADH-related"/>
</dbReference>
<keyword evidence="7" id="KW-1185">Reference proteome</keyword>
<dbReference type="Pfam" id="PF03446">
    <property type="entry name" value="NAD_binding_2"/>
    <property type="match status" value="1"/>
</dbReference>
<accession>A0A5C1NIJ6</accession>
<evidence type="ECO:0000313" key="7">
    <source>
        <dbReference type="Proteomes" id="UP000324285"/>
    </source>
</evidence>
<dbReference type="EMBL" id="CP038437">
    <property type="protein sequence ID" value="QEM83146.1"/>
    <property type="molecule type" value="Genomic_DNA"/>
</dbReference>
<dbReference type="InterPro" id="IPR013328">
    <property type="entry name" value="6PGD_dom2"/>
</dbReference>
<name>A0A5C1NIJ6_9GAMM</name>
<dbReference type="Proteomes" id="UP000324285">
    <property type="component" value="Chromosome"/>
</dbReference>
<evidence type="ECO:0000256" key="1">
    <source>
        <dbReference type="ARBA" id="ARBA00023002"/>
    </source>
</evidence>
<dbReference type="GO" id="GO:0016491">
    <property type="term" value="F:oxidoreductase activity"/>
    <property type="evidence" value="ECO:0007669"/>
    <property type="project" value="UniProtKB-KW"/>
</dbReference>
<feature type="active site" evidence="3">
    <location>
        <position position="178"/>
    </location>
</feature>
<sequence>METIVFAGLGAMGWPMASNLREGGFEVLPYDVDAGRVEVFYRDGDVSLNEDALTHTVRRLGEADALLIMVVNADQVRQLLFDQGMAEALKPGACIIQMSTIAPGDAAAIHADLKTLRTDLHYVDAPVSGGVVGARAGSLTIMSAGEPEALAACQRAFEVLGRDLFHAGDRVGQGSAFKAVNQLLCGVHIAVAAEALALAEKNSLDLDVMVRMLGGSAASSWMINDRGPRMILPPGEVTSAVDIFCKDLGIVCEAARQSRAYTPLAQSAYQLFVASSERGEGRLDDSQVIRTYQLLNGQLLNEQDSDATAQAGEGDA</sequence>
<feature type="domain" description="6-phosphogluconate dehydrogenase NADP-binding" evidence="4">
    <location>
        <begin position="4"/>
        <end position="168"/>
    </location>
</feature>
<dbReference type="KEGG" id="hbh:E4T21_17550"/>
<feature type="domain" description="3-hydroxyisobutyrate dehydrogenase-like NAD-binding" evidence="5">
    <location>
        <begin position="172"/>
        <end position="292"/>
    </location>
</feature>
<organism evidence="6 7">
    <name type="scientific">Halomonas binhaiensis</name>
    <dbReference type="NCBI Taxonomy" id="2562282"/>
    <lineage>
        <taxon>Bacteria</taxon>
        <taxon>Pseudomonadati</taxon>
        <taxon>Pseudomonadota</taxon>
        <taxon>Gammaproteobacteria</taxon>
        <taxon>Oceanospirillales</taxon>
        <taxon>Halomonadaceae</taxon>
        <taxon>Halomonas</taxon>
    </lineage>
</organism>
<reference evidence="6" key="1">
    <citation type="submission" date="2021-02" db="EMBL/GenBank/DDBJ databases">
        <title>Strain Y2R2, a novel species of the genus Halomonas.</title>
        <authorList>
            <person name="Huang H."/>
        </authorList>
    </citation>
    <scope>NUCLEOTIDE SEQUENCE</scope>
    <source>
        <strain evidence="6">Y2R2</strain>
    </source>
</reference>